<gene>
    <name evidence="2" type="ORF">NYM_LOCUS24896</name>
</gene>
<name>A0A5K1FJ76_9MAGN</name>
<reference evidence="2" key="1">
    <citation type="submission" date="2019-09" db="EMBL/GenBank/DDBJ databases">
        <authorList>
            <person name="Zhang L."/>
        </authorList>
    </citation>
    <scope>NUCLEOTIDE SEQUENCE</scope>
</reference>
<proteinExistence type="predicted"/>
<dbReference type="AlphaFoldDB" id="A0A5K1FJ76"/>
<organism evidence="2">
    <name type="scientific">Nymphaea colorata</name>
    <name type="common">pocket water lily</name>
    <dbReference type="NCBI Taxonomy" id="210225"/>
    <lineage>
        <taxon>Eukaryota</taxon>
        <taxon>Viridiplantae</taxon>
        <taxon>Streptophyta</taxon>
        <taxon>Embryophyta</taxon>
        <taxon>Tracheophyta</taxon>
        <taxon>Spermatophyta</taxon>
        <taxon>Magnoliopsida</taxon>
        <taxon>Nymphaeales</taxon>
        <taxon>Nymphaeaceae</taxon>
        <taxon>Nymphaea</taxon>
    </lineage>
</organism>
<sequence length="61" mass="6648">MVRFGQVPVPAATYHRTSIPEAQKEEQEQKVVLSRPSSSTTTTVVVANRDPPLRKVTGPAC</sequence>
<evidence type="ECO:0000313" key="2">
    <source>
        <dbReference type="EMBL" id="VVW64603.1"/>
    </source>
</evidence>
<evidence type="ECO:0000256" key="1">
    <source>
        <dbReference type="SAM" id="MobiDB-lite"/>
    </source>
</evidence>
<dbReference type="EMBL" id="LR721786">
    <property type="protein sequence ID" value="VVW64603.1"/>
    <property type="molecule type" value="Genomic_DNA"/>
</dbReference>
<feature type="region of interest" description="Disordered" evidence="1">
    <location>
        <begin position="1"/>
        <end position="61"/>
    </location>
</feature>
<accession>A0A5K1FJ76</accession>
<dbReference type="Gramene" id="NC8G0136960.1">
    <property type="protein sequence ID" value="NC8G0136960.1:cds"/>
    <property type="gene ID" value="NC8G0136960"/>
</dbReference>
<protein>
    <submittedName>
        <fullName evidence="2">Uncharacterized protein</fullName>
    </submittedName>
</protein>
<feature type="compositionally biased region" description="Low complexity" evidence="1">
    <location>
        <begin position="30"/>
        <end position="46"/>
    </location>
</feature>